<gene>
    <name evidence="8" type="ORF">ASEP1449_LOCUS8489</name>
</gene>
<sequence>MMQSLDRTILSPLTMVVADTDNTSERRLLHADPTFSTCTFVKIPRSREVGQSYLTSIFSTGLAFCKTVGVVARTRPDLVLINGPGTCLPIAYTTLFFRMAGIFQGKLIFVESFCRVQSLSLTGKLLYPVADRFIVHWEELLQKFPRSELVSTFIQHDQKKQ</sequence>
<evidence type="ECO:0000256" key="6">
    <source>
        <dbReference type="ARBA" id="ARBA00022989"/>
    </source>
</evidence>
<keyword evidence="6" id="KW-1133">Transmembrane helix</keyword>
<dbReference type="GO" id="GO:0004577">
    <property type="term" value="F:N-acetylglucosaminyldiphosphodolichol N-acetylglucosaminyltransferase activity"/>
    <property type="evidence" value="ECO:0007669"/>
    <property type="project" value="TreeGrafter"/>
</dbReference>
<dbReference type="InterPro" id="IPR013969">
    <property type="entry name" value="Oligosacch_biosynth_Alg14"/>
</dbReference>
<dbReference type="EMBL" id="HBHQ01012728">
    <property type="protein sequence ID" value="CAD9816657.1"/>
    <property type="molecule type" value="Transcribed_RNA"/>
</dbReference>
<keyword evidence="4" id="KW-0812">Transmembrane</keyword>
<proteinExistence type="inferred from homology"/>
<protein>
    <recommendedName>
        <fullName evidence="3">UDP-N-acetylglucosamine transferase subunit ALG14</fullName>
    </recommendedName>
</protein>
<keyword evidence="5" id="KW-0256">Endoplasmic reticulum</keyword>
<dbReference type="GO" id="GO:0043541">
    <property type="term" value="C:UDP-N-acetylglucosamine transferase complex"/>
    <property type="evidence" value="ECO:0007669"/>
    <property type="project" value="TreeGrafter"/>
</dbReference>
<name>A0A7S2XQQ8_9STRA</name>
<dbReference type="PANTHER" id="PTHR12154">
    <property type="entry name" value="GLYCOSYL TRANSFERASE-RELATED"/>
    <property type="match status" value="1"/>
</dbReference>
<evidence type="ECO:0000256" key="3">
    <source>
        <dbReference type="ARBA" id="ARBA00017467"/>
    </source>
</evidence>
<organism evidence="8">
    <name type="scientific">Attheya septentrionalis</name>
    <dbReference type="NCBI Taxonomy" id="420275"/>
    <lineage>
        <taxon>Eukaryota</taxon>
        <taxon>Sar</taxon>
        <taxon>Stramenopiles</taxon>
        <taxon>Ochrophyta</taxon>
        <taxon>Bacillariophyta</taxon>
        <taxon>Coscinodiscophyceae</taxon>
        <taxon>Chaetocerotophycidae</taxon>
        <taxon>Chaetocerotales</taxon>
        <taxon>Attheyaceae</taxon>
        <taxon>Attheya</taxon>
    </lineage>
</organism>
<evidence type="ECO:0000256" key="2">
    <source>
        <dbReference type="ARBA" id="ARBA00009731"/>
    </source>
</evidence>
<evidence type="ECO:0000256" key="5">
    <source>
        <dbReference type="ARBA" id="ARBA00022824"/>
    </source>
</evidence>
<reference evidence="8" key="1">
    <citation type="submission" date="2021-01" db="EMBL/GenBank/DDBJ databases">
        <authorList>
            <person name="Corre E."/>
            <person name="Pelletier E."/>
            <person name="Niang G."/>
            <person name="Scheremetjew M."/>
            <person name="Finn R."/>
            <person name="Kale V."/>
            <person name="Holt S."/>
            <person name="Cochrane G."/>
            <person name="Meng A."/>
            <person name="Brown T."/>
            <person name="Cohen L."/>
        </authorList>
    </citation>
    <scope>NUCLEOTIDE SEQUENCE</scope>
    <source>
        <strain evidence="8">CCMP2084</strain>
    </source>
</reference>
<evidence type="ECO:0000313" key="8">
    <source>
        <dbReference type="EMBL" id="CAD9816657.1"/>
    </source>
</evidence>
<evidence type="ECO:0000256" key="1">
    <source>
        <dbReference type="ARBA" id="ARBA00004389"/>
    </source>
</evidence>
<comment type="similarity">
    <text evidence="2">Belongs to the ALG14 family.</text>
</comment>
<comment type="subcellular location">
    <subcellularLocation>
        <location evidence="1">Endoplasmic reticulum membrane</location>
        <topology evidence="1">Single-pass membrane protein</topology>
    </subcellularLocation>
</comment>
<keyword evidence="7" id="KW-0472">Membrane</keyword>
<dbReference type="AlphaFoldDB" id="A0A7S2XQQ8"/>
<evidence type="ECO:0000256" key="4">
    <source>
        <dbReference type="ARBA" id="ARBA00022692"/>
    </source>
</evidence>
<evidence type="ECO:0000256" key="7">
    <source>
        <dbReference type="ARBA" id="ARBA00023136"/>
    </source>
</evidence>
<dbReference type="Pfam" id="PF08660">
    <property type="entry name" value="Alg14"/>
    <property type="match status" value="1"/>
</dbReference>
<dbReference type="Gene3D" id="3.40.50.2000">
    <property type="entry name" value="Glycogen Phosphorylase B"/>
    <property type="match status" value="1"/>
</dbReference>
<dbReference type="PANTHER" id="PTHR12154:SF4">
    <property type="entry name" value="UDP-N-ACETYLGLUCOSAMINE TRANSFERASE SUBUNIT ALG14 HOMOLOG"/>
    <property type="match status" value="1"/>
</dbReference>
<accession>A0A7S2XQQ8</accession>
<dbReference type="GO" id="GO:0006488">
    <property type="term" value="P:dolichol-linked oligosaccharide biosynthetic process"/>
    <property type="evidence" value="ECO:0007669"/>
    <property type="project" value="InterPro"/>
</dbReference>